<evidence type="ECO:0000313" key="1">
    <source>
        <dbReference type="EMBL" id="JAC73571.1"/>
    </source>
</evidence>
<proteinExistence type="predicted"/>
<organism evidence="1">
    <name type="scientific">Tetraselmis sp. GSL018</name>
    <dbReference type="NCBI Taxonomy" id="582737"/>
    <lineage>
        <taxon>Eukaryota</taxon>
        <taxon>Viridiplantae</taxon>
        <taxon>Chlorophyta</taxon>
        <taxon>core chlorophytes</taxon>
        <taxon>Chlorodendrophyceae</taxon>
        <taxon>Chlorodendrales</taxon>
        <taxon>Chlorodendraceae</taxon>
        <taxon>Tetraselmis</taxon>
    </lineage>
</organism>
<name>A0A061RSQ4_9CHLO</name>
<dbReference type="EMBL" id="GBEZ01012300">
    <property type="protein sequence ID" value="JAC73571.1"/>
    <property type="molecule type" value="Transcribed_RNA"/>
</dbReference>
<protein>
    <submittedName>
        <fullName evidence="1">Uncharacterized protein</fullName>
    </submittedName>
</protein>
<dbReference type="AlphaFoldDB" id="A0A061RSQ4"/>
<feature type="non-terminal residue" evidence="1">
    <location>
        <position position="1"/>
    </location>
</feature>
<reference evidence="1" key="1">
    <citation type="submission" date="2014-05" db="EMBL/GenBank/DDBJ databases">
        <title>The transcriptome of the halophilic microalga Tetraselmis sp. GSL018 isolated from the Great Salt Lake, Utah.</title>
        <authorList>
            <person name="Jinkerson R.E."/>
            <person name="D'Adamo S."/>
            <person name="Posewitz M.C."/>
        </authorList>
    </citation>
    <scope>NUCLEOTIDE SEQUENCE</scope>
    <source>
        <strain evidence="1">GSL018</strain>
    </source>
</reference>
<gene>
    <name evidence="1" type="ORF">TSPGSL018_28530</name>
</gene>
<sequence>AGQQHGPRWPCRGFILICIARPPPNDLLSASLLAPGSAGATKPSPFHPPFPPSVCATTPLPARPAFRGGNPLRKALIPILPLFG</sequence>
<feature type="non-terminal residue" evidence="1">
    <location>
        <position position="84"/>
    </location>
</feature>
<accession>A0A061RSQ4</accession>